<comment type="catalytic activity">
    <reaction evidence="2 9">
        <text>Release of an N-terminal amino acid, preferentially leucine, but not glutamic or aspartic acids.</text>
        <dbReference type="EC" id="3.4.11.10"/>
    </reaction>
</comment>
<keyword evidence="6 9" id="KW-0479">Metal-binding</keyword>
<feature type="binding site" evidence="9">
    <location>
        <position position="261"/>
    </location>
    <ligand>
        <name>Mn(2+)</name>
        <dbReference type="ChEBI" id="CHEBI:29035"/>
        <label>2</label>
    </ligand>
</feature>
<proteinExistence type="inferred from homology"/>
<dbReference type="HAMAP" id="MF_00181">
    <property type="entry name" value="Cytosol_peptidase_M17"/>
    <property type="match status" value="1"/>
</dbReference>
<evidence type="ECO:0000256" key="2">
    <source>
        <dbReference type="ARBA" id="ARBA00000967"/>
    </source>
</evidence>
<evidence type="ECO:0000313" key="12">
    <source>
        <dbReference type="Proteomes" id="UP000008305"/>
    </source>
</evidence>
<feature type="binding site" evidence="9">
    <location>
        <position position="345"/>
    </location>
    <ligand>
        <name>Mn(2+)</name>
        <dbReference type="ChEBI" id="CHEBI:29035"/>
        <label>2</label>
    </ligand>
</feature>
<dbReference type="Gene3D" id="3.40.630.10">
    <property type="entry name" value="Zn peptidases"/>
    <property type="match status" value="1"/>
</dbReference>
<feature type="binding site" evidence="9">
    <location>
        <position position="266"/>
    </location>
    <ligand>
        <name>Mn(2+)</name>
        <dbReference type="ChEBI" id="CHEBI:29035"/>
        <label>2</label>
    </ligand>
</feature>
<dbReference type="EMBL" id="CP002608">
    <property type="protein sequence ID" value="AEB41703.1"/>
    <property type="molecule type" value="Genomic_DNA"/>
</dbReference>
<evidence type="ECO:0000256" key="5">
    <source>
        <dbReference type="ARBA" id="ARBA00022670"/>
    </source>
</evidence>
<sequence length="497" mass="54014">MALFYAQASCSKRGKADAIVLPFWNSKQGAIEAATGLEEYESLYLPSLKDFTGKVGEIEFLYGQGKEKRVVLLGLGESKELSFEEVLQTYAKLTRELRKAKCVTVHVVLPTVSDLRISIEEFLTGFSAGVLSLNYDYPCYSKVASRDPLLQKVTVFGIVPKVANRIFQKEEAIFEGVFLTRDLVNRNADEVTPKRLAEIAQGLAKEFPSLDVKVLEKEAILKEKMGLLAAVSKGASVDPRFIILSYRGKPKSKDHTVLIGKGVTFDSGGLDLKPGKAMLTMKEDMAGAATVLGIISGLAALELPVNVTGIIPATENAIGNAAYKMGDVYVGMSGLSVEIGSTDAEGRLILADAISYALKYCNPTRILDFATLTGAMVVSLGEDVAGVFSNNDALFEDLRESAERTAEPIWRMPLVKSYDKALKSDIADMKNIGNNRAGAITAALFLQRFLEGASVAWAHFDIAGTAFREKEEGLFPKYASGFGVRSILFYLENFVSK</sequence>
<dbReference type="PRINTS" id="PR00481">
    <property type="entry name" value="LAMNOPPTDASE"/>
</dbReference>
<evidence type="ECO:0000256" key="7">
    <source>
        <dbReference type="ARBA" id="ARBA00022801"/>
    </source>
</evidence>
<dbReference type="PANTHER" id="PTHR11963">
    <property type="entry name" value="LEUCINE AMINOPEPTIDASE-RELATED"/>
    <property type="match status" value="1"/>
</dbReference>
<dbReference type="Pfam" id="PF02789">
    <property type="entry name" value="Peptidase_M17_N"/>
    <property type="match status" value="1"/>
</dbReference>
<dbReference type="InterPro" id="IPR043472">
    <property type="entry name" value="Macro_dom-like"/>
</dbReference>
<dbReference type="PANTHER" id="PTHR11963:SF23">
    <property type="entry name" value="CYTOSOL AMINOPEPTIDASE"/>
    <property type="match status" value="1"/>
</dbReference>
<keyword evidence="8 9" id="KW-0464">Manganese</keyword>
<comment type="subcellular location">
    <subcellularLocation>
        <location evidence="9">Cytoplasm</location>
    </subcellularLocation>
</comment>
<keyword evidence="12" id="KW-1185">Reference proteome</keyword>
<dbReference type="Pfam" id="PF00883">
    <property type="entry name" value="Peptidase_M17"/>
    <property type="match status" value="1"/>
</dbReference>
<organism evidence="11 12">
    <name type="scientific">Chlamydia pecorum (strain ATCC VR-628 / DSM 29919 / E58)</name>
    <name type="common">Chlamydophila pecorum</name>
    <dbReference type="NCBI Taxonomy" id="331635"/>
    <lineage>
        <taxon>Bacteria</taxon>
        <taxon>Pseudomonadati</taxon>
        <taxon>Chlamydiota</taxon>
        <taxon>Chlamydiia</taxon>
        <taxon>Chlamydiales</taxon>
        <taxon>Chlamydiaceae</taxon>
        <taxon>Chlamydia/Chlamydophila group</taxon>
        <taxon>Chlamydia</taxon>
    </lineage>
</organism>
<dbReference type="GO" id="GO:0005737">
    <property type="term" value="C:cytoplasm"/>
    <property type="evidence" value="ECO:0007669"/>
    <property type="project" value="UniProtKB-SubCell"/>
</dbReference>
<comment type="function">
    <text evidence="9">Presumably involved in the processing and regular turnover of intracellular proteins. Catalyzes the removal of unsubstituted N-terminal amino acids from various peptides.</text>
</comment>
<evidence type="ECO:0000259" key="10">
    <source>
        <dbReference type="PROSITE" id="PS00631"/>
    </source>
</evidence>
<dbReference type="Proteomes" id="UP000008305">
    <property type="component" value="Chromosome"/>
</dbReference>
<evidence type="ECO:0000256" key="1">
    <source>
        <dbReference type="ARBA" id="ARBA00000135"/>
    </source>
</evidence>
<dbReference type="InterPro" id="IPR008283">
    <property type="entry name" value="Peptidase_M17_N"/>
</dbReference>
<feature type="active site" evidence="9">
    <location>
        <position position="273"/>
    </location>
</feature>
<dbReference type="SUPFAM" id="SSF53187">
    <property type="entry name" value="Zn-dependent exopeptidases"/>
    <property type="match status" value="1"/>
</dbReference>
<feature type="binding site" evidence="9">
    <location>
        <position position="284"/>
    </location>
    <ligand>
        <name>Mn(2+)</name>
        <dbReference type="ChEBI" id="CHEBI:29035"/>
        <label>2</label>
    </ligand>
</feature>
<evidence type="ECO:0000256" key="3">
    <source>
        <dbReference type="ARBA" id="ARBA00009528"/>
    </source>
</evidence>
<gene>
    <name evidence="11" type="primary">lap</name>
    <name evidence="9" type="synonym">pepA</name>
    <name evidence="11" type="ordered locus">G5S_0753</name>
</gene>
<reference evidence="11 12" key="1">
    <citation type="journal article" date="2011" name="J. Bacteriol.">
        <title>Genome sequence of the obligate intracellular animal pathogen Chlamydia pecorum E58.</title>
        <authorList>
            <person name="Mojica S."/>
            <person name="Huot Creasy H."/>
            <person name="Daugherty S."/>
            <person name="Read T.D."/>
            <person name="Kim T."/>
            <person name="Kaltenboeck B."/>
            <person name="Bavoil P."/>
            <person name="Myers G.S."/>
        </authorList>
    </citation>
    <scope>NUCLEOTIDE SEQUENCE [LARGE SCALE GENOMIC DNA]</scope>
    <source>
        <strain evidence="11 12">E58</strain>
    </source>
</reference>
<dbReference type="GO" id="GO:0070006">
    <property type="term" value="F:metalloaminopeptidase activity"/>
    <property type="evidence" value="ECO:0007669"/>
    <property type="project" value="InterPro"/>
</dbReference>
<keyword evidence="9" id="KW-0963">Cytoplasm</keyword>
<dbReference type="EC" id="3.4.11.10" evidence="9"/>
<comment type="similarity">
    <text evidence="3 9">Belongs to the peptidase M17 family.</text>
</comment>
<comment type="catalytic activity">
    <reaction evidence="1 9">
        <text>Release of an N-terminal amino acid, Xaa-|-Yaa-, in which Xaa is preferably Leu, but may be other amino acids including Pro although not Arg or Lys, and Yaa may be Pro. Amino acid amides and methyl esters are also readily hydrolyzed, but rates on arylamides are exceedingly low.</text>
        <dbReference type="EC" id="3.4.11.1"/>
    </reaction>
</comment>
<dbReference type="NCBIfam" id="NF002078">
    <property type="entry name" value="PRK00913.2-5"/>
    <property type="match status" value="1"/>
</dbReference>
<dbReference type="InterPro" id="IPR011356">
    <property type="entry name" value="Leucine_aapep/pepB"/>
</dbReference>
<name>A0AA34WI36_CHLPE</name>
<dbReference type="RefSeq" id="WP_013712781.1">
    <property type="nucleotide sequence ID" value="NC_015408.1"/>
</dbReference>
<evidence type="ECO:0000256" key="4">
    <source>
        <dbReference type="ARBA" id="ARBA00022438"/>
    </source>
</evidence>
<feature type="binding site" evidence="9">
    <location>
        <position position="343"/>
    </location>
    <ligand>
        <name>Mn(2+)</name>
        <dbReference type="ChEBI" id="CHEBI:29035"/>
        <label>1</label>
    </ligand>
</feature>
<evidence type="ECO:0000313" key="11">
    <source>
        <dbReference type="EMBL" id="AEB41703.1"/>
    </source>
</evidence>
<dbReference type="SUPFAM" id="SSF52949">
    <property type="entry name" value="Macro domain-like"/>
    <property type="match status" value="1"/>
</dbReference>
<evidence type="ECO:0000256" key="9">
    <source>
        <dbReference type="HAMAP-Rule" id="MF_00181"/>
    </source>
</evidence>
<dbReference type="GO" id="GO:0030145">
    <property type="term" value="F:manganese ion binding"/>
    <property type="evidence" value="ECO:0007669"/>
    <property type="project" value="UniProtKB-UniRule"/>
</dbReference>
<feature type="binding site" evidence="9">
    <location>
        <position position="345"/>
    </location>
    <ligand>
        <name>Mn(2+)</name>
        <dbReference type="ChEBI" id="CHEBI:29035"/>
        <label>1</label>
    </ligand>
</feature>
<dbReference type="InterPro" id="IPR023042">
    <property type="entry name" value="Peptidase_M17_leu_NH2_pept"/>
</dbReference>
<keyword evidence="5 9" id="KW-0645">Protease</keyword>
<dbReference type="GO" id="GO:0006508">
    <property type="term" value="P:proteolysis"/>
    <property type="evidence" value="ECO:0007669"/>
    <property type="project" value="UniProtKB-KW"/>
</dbReference>
<dbReference type="Gene3D" id="3.40.220.10">
    <property type="entry name" value="Leucine Aminopeptidase, subunit E, domain 1"/>
    <property type="match status" value="1"/>
</dbReference>
<dbReference type="AlphaFoldDB" id="A0AA34WI36"/>
<keyword evidence="7 9" id="KW-0378">Hydrolase</keyword>
<protein>
    <recommendedName>
        <fullName evidence="9">Probable cytosol aminopeptidase</fullName>
        <ecNumber evidence="9">3.4.11.1</ecNumber>
    </recommendedName>
    <alternativeName>
        <fullName evidence="9">Leucine aminopeptidase</fullName>
        <shortName evidence="9">LAP</shortName>
        <ecNumber evidence="9">3.4.11.10</ecNumber>
    </alternativeName>
    <alternativeName>
        <fullName evidence="9">Leucyl aminopeptidase</fullName>
    </alternativeName>
</protein>
<dbReference type="EC" id="3.4.11.1" evidence="9"/>
<dbReference type="CDD" id="cd00433">
    <property type="entry name" value="Peptidase_M17"/>
    <property type="match status" value="1"/>
</dbReference>
<dbReference type="KEGG" id="cpm:G5S_0753"/>
<evidence type="ECO:0000256" key="8">
    <source>
        <dbReference type="ARBA" id="ARBA00023211"/>
    </source>
</evidence>
<feature type="active site" evidence="9">
    <location>
        <position position="347"/>
    </location>
</feature>
<accession>A0AA34WI36</accession>
<feature type="binding site" evidence="9">
    <location>
        <position position="266"/>
    </location>
    <ligand>
        <name>Mn(2+)</name>
        <dbReference type="ChEBI" id="CHEBI:29035"/>
        <label>1</label>
    </ligand>
</feature>
<evidence type="ECO:0000256" key="6">
    <source>
        <dbReference type="ARBA" id="ARBA00022723"/>
    </source>
</evidence>
<dbReference type="InterPro" id="IPR000819">
    <property type="entry name" value="Peptidase_M17_C"/>
</dbReference>
<comment type="cofactor">
    <cofactor evidence="9">
        <name>Mn(2+)</name>
        <dbReference type="ChEBI" id="CHEBI:29035"/>
    </cofactor>
    <text evidence="9">Binds 2 manganese ions per subunit.</text>
</comment>
<feature type="domain" description="Cytosol aminopeptidase" evidence="10">
    <location>
        <begin position="341"/>
        <end position="348"/>
    </location>
</feature>
<keyword evidence="4 9" id="KW-0031">Aminopeptidase</keyword>
<dbReference type="PROSITE" id="PS00631">
    <property type="entry name" value="CYTOSOL_AP"/>
    <property type="match status" value="1"/>
</dbReference>